<dbReference type="GO" id="GO:0016887">
    <property type="term" value="F:ATP hydrolysis activity"/>
    <property type="evidence" value="ECO:0007669"/>
    <property type="project" value="InterPro"/>
</dbReference>
<keyword evidence="1" id="KW-0813">Transport</keyword>
<organism evidence="5 6">
    <name type="scientific">Cohnella rhizosphaerae</name>
    <dbReference type="NCBI Taxonomy" id="1457232"/>
    <lineage>
        <taxon>Bacteria</taxon>
        <taxon>Bacillati</taxon>
        <taxon>Bacillota</taxon>
        <taxon>Bacilli</taxon>
        <taxon>Bacillales</taxon>
        <taxon>Paenibacillaceae</taxon>
        <taxon>Cohnella</taxon>
    </lineage>
</organism>
<name>A0A9X4KXK5_9BACL</name>
<dbReference type="CDD" id="cd03293">
    <property type="entry name" value="ABC_NrtD_SsuB_transporters"/>
    <property type="match status" value="1"/>
</dbReference>
<comment type="caution">
    <text evidence="5">The sequence shown here is derived from an EMBL/GenBank/DDBJ whole genome shotgun (WGS) entry which is preliminary data.</text>
</comment>
<dbReference type="PROSITE" id="PS00211">
    <property type="entry name" value="ABC_TRANSPORTER_1"/>
    <property type="match status" value="1"/>
</dbReference>
<keyword evidence="3 5" id="KW-0067">ATP-binding</keyword>
<gene>
    <name evidence="5" type="ORF">OMP40_25795</name>
</gene>
<dbReference type="RefSeq" id="WP_277535655.1">
    <property type="nucleotide sequence ID" value="NZ_JAPDIA010000008.1"/>
</dbReference>
<dbReference type="InterPro" id="IPR017871">
    <property type="entry name" value="ABC_transporter-like_CS"/>
</dbReference>
<evidence type="ECO:0000256" key="2">
    <source>
        <dbReference type="ARBA" id="ARBA00022741"/>
    </source>
</evidence>
<dbReference type="Gene3D" id="3.40.50.300">
    <property type="entry name" value="P-loop containing nucleotide triphosphate hydrolases"/>
    <property type="match status" value="1"/>
</dbReference>
<dbReference type="InterPro" id="IPR003439">
    <property type="entry name" value="ABC_transporter-like_ATP-bd"/>
</dbReference>
<sequence length="286" mass="31701">MSGQAKLELIDIHHQYSRGKKAHPVLGGISLTVANGEFVTLLGPSGSGKSTLFRLIGGVERPDAGRILIDGAETTGRRGQISYMPQQASLFPWLSVRANIASALTTAGVERRQAEALAAKWLDRIGLGDVANEYPRVLSGGMQQRVSFLRALLMPRGVMCLDEPFAALDALTRADMQAWLLRLWEEERRSVLFVTHSIEEALTLSDRIYVLSKAPATVLREIRVPFERPRRADVWKEPAFVALKEEVLALLERGGRRTWPMTRICTPTNMRPGAAKHCSPKRSPRA</sequence>
<dbReference type="InterPro" id="IPR003593">
    <property type="entry name" value="AAA+_ATPase"/>
</dbReference>
<dbReference type="GO" id="GO:0005524">
    <property type="term" value="F:ATP binding"/>
    <property type="evidence" value="ECO:0007669"/>
    <property type="project" value="UniProtKB-KW"/>
</dbReference>
<dbReference type="PROSITE" id="PS50893">
    <property type="entry name" value="ABC_TRANSPORTER_2"/>
    <property type="match status" value="1"/>
</dbReference>
<keyword evidence="6" id="KW-1185">Reference proteome</keyword>
<dbReference type="PANTHER" id="PTHR42788:SF2">
    <property type="entry name" value="ABC TRANSPORTER ATP-BINDING PROTEIN"/>
    <property type="match status" value="1"/>
</dbReference>
<dbReference type="EMBL" id="JAPDIA010000008">
    <property type="protein sequence ID" value="MDG0812378.1"/>
    <property type="molecule type" value="Genomic_DNA"/>
</dbReference>
<evidence type="ECO:0000259" key="4">
    <source>
        <dbReference type="PROSITE" id="PS50893"/>
    </source>
</evidence>
<evidence type="ECO:0000313" key="5">
    <source>
        <dbReference type="EMBL" id="MDG0812378.1"/>
    </source>
</evidence>
<reference evidence="5" key="1">
    <citation type="submission" date="2022-10" db="EMBL/GenBank/DDBJ databases">
        <title>Comparative genomic analysis of Cohnella hashimotonis sp. nov., isolated from the International Space Station.</title>
        <authorList>
            <person name="Simpson A."/>
            <person name="Venkateswaran K."/>
        </authorList>
    </citation>
    <scope>NUCLEOTIDE SEQUENCE</scope>
    <source>
        <strain evidence="5">DSM 28161</strain>
    </source>
</reference>
<protein>
    <submittedName>
        <fullName evidence="5">ABC transporter ATP-binding protein</fullName>
    </submittedName>
</protein>
<proteinExistence type="predicted"/>
<dbReference type="PANTHER" id="PTHR42788">
    <property type="entry name" value="TAURINE IMPORT ATP-BINDING PROTEIN-RELATED"/>
    <property type="match status" value="1"/>
</dbReference>
<dbReference type="SUPFAM" id="SSF52540">
    <property type="entry name" value="P-loop containing nucleoside triphosphate hydrolases"/>
    <property type="match status" value="1"/>
</dbReference>
<evidence type="ECO:0000313" key="6">
    <source>
        <dbReference type="Proteomes" id="UP001153404"/>
    </source>
</evidence>
<evidence type="ECO:0000256" key="3">
    <source>
        <dbReference type="ARBA" id="ARBA00022840"/>
    </source>
</evidence>
<dbReference type="SMART" id="SM00382">
    <property type="entry name" value="AAA"/>
    <property type="match status" value="1"/>
</dbReference>
<feature type="domain" description="ABC transporter" evidence="4">
    <location>
        <begin position="7"/>
        <end position="238"/>
    </location>
</feature>
<dbReference type="AlphaFoldDB" id="A0A9X4KXK5"/>
<evidence type="ECO:0000256" key="1">
    <source>
        <dbReference type="ARBA" id="ARBA00022448"/>
    </source>
</evidence>
<dbReference type="Proteomes" id="UP001153404">
    <property type="component" value="Unassembled WGS sequence"/>
</dbReference>
<accession>A0A9X4KXK5</accession>
<dbReference type="InterPro" id="IPR050166">
    <property type="entry name" value="ABC_transporter_ATP-bind"/>
</dbReference>
<keyword evidence="2" id="KW-0547">Nucleotide-binding</keyword>
<dbReference type="Pfam" id="PF00005">
    <property type="entry name" value="ABC_tran"/>
    <property type="match status" value="1"/>
</dbReference>
<dbReference type="InterPro" id="IPR027417">
    <property type="entry name" value="P-loop_NTPase"/>
</dbReference>